<dbReference type="InterPro" id="IPR011008">
    <property type="entry name" value="Dimeric_a/b-barrel"/>
</dbReference>
<protein>
    <submittedName>
        <fullName evidence="3">YciI family protein</fullName>
    </submittedName>
</protein>
<keyword evidence="4" id="KW-1185">Reference proteome</keyword>
<evidence type="ECO:0000256" key="1">
    <source>
        <dbReference type="ARBA" id="ARBA00007689"/>
    </source>
</evidence>
<dbReference type="Proteomes" id="UP001501000">
    <property type="component" value="Unassembled WGS sequence"/>
</dbReference>
<reference evidence="4" key="1">
    <citation type="journal article" date="2019" name="Int. J. Syst. Evol. Microbiol.">
        <title>The Global Catalogue of Microorganisms (GCM) 10K type strain sequencing project: providing services to taxonomists for standard genome sequencing and annotation.</title>
        <authorList>
            <consortium name="The Broad Institute Genomics Platform"/>
            <consortium name="The Broad Institute Genome Sequencing Center for Infectious Disease"/>
            <person name="Wu L."/>
            <person name="Ma J."/>
        </authorList>
    </citation>
    <scope>NUCLEOTIDE SEQUENCE [LARGE SCALE GENOMIC DNA]</scope>
    <source>
        <strain evidence="4">JCM 16956</strain>
    </source>
</reference>
<evidence type="ECO:0000313" key="3">
    <source>
        <dbReference type="EMBL" id="GAA3923199.1"/>
    </source>
</evidence>
<dbReference type="PANTHER" id="PTHR37828">
    <property type="entry name" value="GSR2449 PROTEIN"/>
    <property type="match status" value="1"/>
</dbReference>
<sequence>MMRPTLRPVPAPLPPPGPSVGAGSLARMFVLELTYTAPVERADALLDAHVAWLDEQYAAGVFIASGRKNPRDGGVILAAGVDRAEIEKIAAADPFTVEGVCAYRITEFYATKTAEDLSAYRERLPS</sequence>
<dbReference type="Pfam" id="PF03795">
    <property type="entry name" value="YCII"/>
    <property type="match status" value="1"/>
</dbReference>
<dbReference type="PANTHER" id="PTHR37828:SF1">
    <property type="entry name" value="YCII-RELATED DOMAIN-CONTAINING PROTEIN"/>
    <property type="match status" value="1"/>
</dbReference>
<evidence type="ECO:0000313" key="4">
    <source>
        <dbReference type="Proteomes" id="UP001501000"/>
    </source>
</evidence>
<evidence type="ECO:0000259" key="2">
    <source>
        <dbReference type="Pfam" id="PF03795"/>
    </source>
</evidence>
<gene>
    <name evidence="3" type="ORF">GCM10022244_36130</name>
</gene>
<proteinExistence type="inferred from homology"/>
<accession>A0ABP7MHR6</accession>
<comment type="caution">
    <text evidence="3">The sequence shown here is derived from an EMBL/GenBank/DDBJ whole genome shotgun (WGS) entry which is preliminary data.</text>
</comment>
<dbReference type="SUPFAM" id="SSF54909">
    <property type="entry name" value="Dimeric alpha+beta barrel"/>
    <property type="match status" value="1"/>
</dbReference>
<feature type="domain" description="YCII-related" evidence="2">
    <location>
        <begin position="28"/>
        <end position="108"/>
    </location>
</feature>
<comment type="similarity">
    <text evidence="1">Belongs to the YciI family.</text>
</comment>
<dbReference type="InterPro" id="IPR005545">
    <property type="entry name" value="YCII"/>
</dbReference>
<organism evidence="3 4">
    <name type="scientific">Streptomyces gulbargensis</name>
    <dbReference type="NCBI Taxonomy" id="364901"/>
    <lineage>
        <taxon>Bacteria</taxon>
        <taxon>Bacillati</taxon>
        <taxon>Actinomycetota</taxon>
        <taxon>Actinomycetes</taxon>
        <taxon>Kitasatosporales</taxon>
        <taxon>Streptomycetaceae</taxon>
        <taxon>Streptomyces</taxon>
    </lineage>
</organism>
<dbReference type="Gene3D" id="3.30.70.1060">
    <property type="entry name" value="Dimeric alpha+beta barrel"/>
    <property type="match status" value="1"/>
</dbReference>
<dbReference type="EMBL" id="BAABAJ010000010">
    <property type="protein sequence ID" value="GAA3923199.1"/>
    <property type="molecule type" value="Genomic_DNA"/>
</dbReference>
<name>A0ABP7MHR6_9ACTN</name>